<protein>
    <submittedName>
        <fullName evidence="1">Uncharacterized protein</fullName>
    </submittedName>
</protein>
<dbReference type="Proteomes" id="UP000245865">
    <property type="component" value="Unassembled WGS sequence"/>
</dbReference>
<organism evidence="1 2">
    <name type="scientific">Falsochrobactrum shanghaiense</name>
    <dbReference type="NCBI Taxonomy" id="2201899"/>
    <lineage>
        <taxon>Bacteria</taxon>
        <taxon>Pseudomonadati</taxon>
        <taxon>Pseudomonadota</taxon>
        <taxon>Alphaproteobacteria</taxon>
        <taxon>Hyphomicrobiales</taxon>
        <taxon>Brucellaceae</taxon>
        <taxon>Falsochrobactrum</taxon>
    </lineage>
</organism>
<sequence length="59" mass="6368">MSDPKVQPKAQTIEVEIVRDFWDADGNRCEAGTCIEVPVEAALEGIETGALRRAPKAGK</sequence>
<reference evidence="1 2" key="1">
    <citation type="submission" date="2018-05" db="EMBL/GenBank/DDBJ databases">
        <title>Comparative genomic sequence analysis between strain HN4 and CCM 8460T (Falsochrobactrum ovis) will provide more evidence to prove that HN4 is a new species of Falsochrobactrum.</title>
        <authorList>
            <person name="Lyu W."/>
            <person name="Sun L."/>
            <person name="Yao L."/>
        </authorList>
    </citation>
    <scope>NUCLEOTIDE SEQUENCE [LARGE SCALE GENOMIC DNA]</scope>
    <source>
        <strain evidence="1 2">HN4</strain>
    </source>
</reference>
<accession>A0A316J9F7</accession>
<gene>
    <name evidence="1" type="ORF">DKP76_11515</name>
</gene>
<dbReference type="AlphaFoldDB" id="A0A316J9F7"/>
<dbReference type="EMBL" id="QGDB01000004">
    <property type="protein sequence ID" value="PWL17399.1"/>
    <property type="molecule type" value="Genomic_DNA"/>
</dbReference>
<name>A0A316J9F7_9HYPH</name>
<comment type="caution">
    <text evidence="1">The sequence shown here is derived from an EMBL/GenBank/DDBJ whole genome shotgun (WGS) entry which is preliminary data.</text>
</comment>
<evidence type="ECO:0000313" key="1">
    <source>
        <dbReference type="EMBL" id="PWL17399.1"/>
    </source>
</evidence>
<proteinExistence type="predicted"/>
<evidence type="ECO:0000313" key="2">
    <source>
        <dbReference type="Proteomes" id="UP000245865"/>
    </source>
</evidence>
<keyword evidence="2" id="KW-1185">Reference proteome</keyword>
<dbReference type="RefSeq" id="WP_109706796.1">
    <property type="nucleotide sequence ID" value="NZ_QGDB01000004.1"/>
</dbReference>